<feature type="domain" description="DNA polymerase III delta N-terminal" evidence="9">
    <location>
        <begin position="19"/>
        <end position="143"/>
    </location>
</feature>
<dbReference type="InterPro" id="IPR027417">
    <property type="entry name" value="P-loop_NTPase"/>
</dbReference>
<dbReference type="GO" id="GO:0003887">
    <property type="term" value="F:DNA-directed DNA polymerase activity"/>
    <property type="evidence" value="ECO:0007669"/>
    <property type="project" value="UniProtKB-EC"/>
</dbReference>
<dbReference type="Gene3D" id="1.20.272.10">
    <property type="match status" value="1"/>
</dbReference>
<protein>
    <recommendedName>
        <fullName evidence="2">DNA polymerase III subunit delta</fullName>
        <ecNumber evidence="1">2.7.7.7</ecNumber>
    </recommendedName>
</protein>
<evidence type="ECO:0000313" key="12">
    <source>
        <dbReference type="Proteomes" id="UP001597252"/>
    </source>
</evidence>
<dbReference type="SUPFAM" id="SSF52540">
    <property type="entry name" value="P-loop containing nucleoside triphosphate hydrolases"/>
    <property type="match status" value="1"/>
</dbReference>
<dbReference type="InterPro" id="IPR010372">
    <property type="entry name" value="DNA_pol3_delta_N"/>
</dbReference>
<dbReference type="Pfam" id="PF06144">
    <property type="entry name" value="DNA_pol3_delta"/>
    <property type="match status" value="1"/>
</dbReference>
<dbReference type="InterPro" id="IPR048466">
    <property type="entry name" value="DNA_pol3_delta-like_C"/>
</dbReference>
<reference evidence="12" key="1">
    <citation type="journal article" date="2019" name="Int. J. Syst. Evol. Microbiol.">
        <title>The Global Catalogue of Microorganisms (GCM) 10K type strain sequencing project: providing services to taxonomists for standard genome sequencing and annotation.</title>
        <authorList>
            <consortium name="The Broad Institute Genomics Platform"/>
            <consortium name="The Broad Institute Genome Sequencing Center for Infectious Disease"/>
            <person name="Wu L."/>
            <person name="Ma J."/>
        </authorList>
    </citation>
    <scope>NUCLEOTIDE SEQUENCE [LARGE SCALE GENOMIC DNA]</scope>
    <source>
        <strain evidence="12">CCM 8903</strain>
    </source>
</reference>
<name>A0ABW4E736_9LACO</name>
<evidence type="ECO:0000256" key="3">
    <source>
        <dbReference type="ARBA" id="ARBA00022679"/>
    </source>
</evidence>
<comment type="caution">
    <text evidence="11">The sequence shown here is derived from an EMBL/GenBank/DDBJ whole genome shotgun (WGS) entry which is preliminary data.</text>
</comment>
<comment type="catalytic activity">
    <reaction evidence="8">
        <text>DNA(n) + a 2'-deoxyribonucleoside 5'-triphosphate = DNA(n+1) + diphosphate</text>
        <dbReference type="Rhea" id="RHEA:22508"/>
        <dbReference type="Rhea" id="RHEA-COMP:17339"/>
        <dbReference type="Rhea" id="RHEA-COMP:17340"/>
        <dbReference type="ChEBI" id="CHEBI:33019"/>
        <dbReference type="ChEBI" id="CHEBI:61560"/>
        <dbReference type="ChEBI" id="CHEBI:173112"/>
        <dbReference type="EC" id="2.7.7.7"/>
    </reaction>
</comment>
<evidence type="ECO:0000313" key="11">
    <source>
        <dbReference type="EMBL" id="MFD1484296.1"/>
    </source>
</evidence>
<evidence type="ECO:0000259" key="9">
    <source>
        <dbReference type="Pfam" id="PF06144"/>
    </source>
</evidence>
<evidence type="ECO:0000256" key="4">
    <source>
        <dbReference type="ARBA" id="ARBA00022695"/>
    </source>
</evidence>
<dbReference type="PANTHER" id="PTHR34388:SF1">
    <property type="entry name" value="DNA POLYMERASE III SUBUNIT DELTA"/>
    <property type="match status" value="1"/>
</dbReference>
<evidence type="ECO:0000256" key="2">
    <source>
        <dbReference type="ARBA" id="ARBA00017703"/>
    </source>
</evidence>
<keyword evidence="6" id="KW-0239">DNA-directed DNA polymerase</keyword>
<dbReference type="SUPFAM" id="SSF48019">
    <property type="entry name" value="post-AAA+ oligomerization domain-like"/>
    <property type="match status" value="1"/>
</dbReference>
<sequence length="341" mass="37555">MQITEFLKQLKQQVPPLILILGEEEAVREQALSAIKAVIPEAEATMNLATYDMRQTPVAVALDDAASPPFFGDRREVVIQDPYFLTGETKLSKIEHDLDALTAYFKAPIESTVMVLVAPYPKLDERKRLTKALKQNACVVEAKPLDERQAKHAVQAALQKQNIAVTADGLQALATRANADYSVMMAQLPKLALYAANGSVLDAEAISALVPKQLTDRVFDLVSAVLARDVTTALGIYRDLLLQKEEPIRLNSLLLGQFRLLLQVQILAKKGYSQGSVASTLKVHPYRVKLAWRQSGRLNGQALRQAYIGLVDTEANMKTGKIDKALAFELFVLQYARSATA</sequence>
<dbReference type="Gene3D" id="3.40.50.300">
    <property type="entry name" value="P-loop containing nucleotide triphosphate hydrolases"/>
    <property type="match status" value="1"/>
</dbReference>
<keyword evidence="5" id="KW-0235">DNA replication</keyword>
<feature type="domain" description="DNA polymerase III delta subunit-like C-terminal" evidence="10">
    <location>
        <begin position="216"/>
        <end position="335"/>
    </location>
</feature>
<evidence type="ECO:0000256" key="8">
    <source>
        <dbReference type="ARBA" id="ARBA00049244"/>
    </source>
</evidence>
<dbReference type="Pfam" id="PF21694">
    <property type="entry name" value="DNA_pol3_delta_C"/>
    <property type="match status" value="1"/>
</dbReference>
<evidence type="ECO:0000256" key="1">
    <source>
        <dbReference type="ARBA" id="ARBA00012417"/>
    </source>
</evidence>
<comment type="similarity">
    <text evidence="7">Belongs to the DNA polymerase HolA subunit family.</text>
</comment>
<dbReference type="RefSeq" id="WP_125750701.1">
    <property type="nucleotide sequence ID" value="NZ_JBHTON010000007.1"/>
</dbReference>
<accession>A0ABW4E736</accession>
<evidence type="ECO:0000256" key="6">
    <source>
        <dbReference type="ARBA" id="ARBA00022932"/>
    </source>
</evidence>
<dbReference type="InterPro" id="IPR005790">
    <property type="entry name" value="DNA_polIII_delta"/>
</dbReference>
<dbReference type="Proteomes" id="UP001597252">
    <property type="component" value="Unassembled WGS sequence"/>
</dbReference>
<proteinExistence type="inferred from homology"/>
<dbReference type="EC" id="2.7.7.7" evidence="1"/>
<keyword evidence="12" id="KW-1185">Reference proteome</keyword>
<evidence type="ECO:0000256" key="7">
    <source>
        <dbReference type="ARBA" id="ARBA00034754"/>
    </source>
</evidence>
<gene>
    <name evidence="11" type="primary">holA</name>
    <name evidence="11" type="ORF">ACFQ5J_03500</name>
</gene>
<dbReference type="EMBL" id="JBHTON010000007">
    <property type="protein sequence ID" value="MFD1484296.1"/>
    <property type="molecule type" value="Genomic_DNA"/>
</dbReference>
<dbReference type="InterPro" id="IPR008921">
    <property type="entry name" value="DNA_pol3_clamp-load_cplx_C"/>
</dbReference>
<organism evidence="11 12">
    <name type="scientific">Lacticaseibacillus baoqingensis</name>
    <dbReference type="NCBI Taxonomy" id="2486013"/>
    <lineage>
        <taxon>Bacteria</taxon>
        <taxon>Bacillati</taxon>
        <taxon>Bacillota</taxon>
        <taxon>Bacilli</taxon>
        <taxon>Lactobacillales</taxon>
        <taxon>Lactobacillaceae</taxon>
        <taxon>Lacticaseibacillus</taxon>
    </lineage>
</organism>
<keyword evidence="3 11" id="KW-0808">Transferase</keyword>
<dbReference type="PANTHER" id="PTHR34388">
    <property type="entry name" value="DNA POLYMERASE III SUBUNIT DELTA"/>
    <property type="match status" value="1"/>
</dbReference>
<evidence type="ECO:0000259" key="10">
    <source>
        <dbReference type="Pfam" id="PF21694"/>
    </source>
</evidence>
<evidence type="ECO:0000256" key="5">
    <source>
        <dbReference type="ARBA" id="ARBA00022705"/>
    </source>
</evidence>
<dbReference type="NCBIfam" id="TIGR01128">
    <property type="entry name" value="holA"/>
    <property type="match status" value="1"/>
</dbReference>
<keyword evidence="4 11" id="KW-0548">Nucleotidyltransferase</keyword>